<accession>A0A7S1ZEE0</accession>
<sequence length="166" mass="18414">MNKILLFLLVALTNDVTSFTPSTPPSQQTQLNALSQNNSRRTFFTTLTSSILLSTTTFPTPSSARYILNEETGDYEEVSDADWQTTWKQRLDKAQSMSTDEVFMAARGAANTQNRELPESDAFKKRRALSGCRDKATRSKVDGGLSEKDCNTRVLGGDVDFILNGM</sequence>
<organism evidence="2">
    <name type="scientific">Ditylum brightwellii</name>
    <dbReference type="NCBI Taxonomy" id="49249"/>
    <lineage>
        <taxon>Eukaryota</taxon>
        <taxon>Sar</taxon>
        <taxon>Stramenopiles</taxon>
        <taxon>Ochrophyta</taxon>
        <taxon>Bacillariophyta</taxon>
        <taxon>Mediophyceae</taxon>
        <taxon>Lithodesmiophycidae</taxon>
        <taxon>Lithodesmiales</taxon>
        <taxon>Lithodesmiaceae</taxon>
        <taxon>Ditylum</taxon>
    </lineage>
</organism>
<name>A0A7S1ZEE0_9STRA</name>
<feature type="signal peptide" evidence="1">
    <location>
        <begin position="1"/>
        <end position="18"/>
    </location>
</feature>
<keyword evidence="1" id="KW-0732">Signal</keyword>
<evidence type="ECO:0000313" key="2">
    <source>
        <dbReference type="EMBL" id="CAD9336538.1"/>
    </source>
</evidence>
<dbReference type="AlphaFoldDB" id="A0A7S1ZEE0"/>
<evidence type="ECO:0000256" key="1">
    <source>
        <dbReference type="SAM" id="SignalP"/>
    </source>
</evidence>
<proteinExistence type="predicted"/>
<dbReference type="EMBL" id="HBGN01022455">
    <property type="protein sequence ID" value="CAD9336538.1"/>
    <property type="molecule type" value="Transcribed_RNA"/>
</dbReference>
<feature type="chain" id="PRO_5030885439" evidence="1">
    <location>
        <begin position="19"/>
        <end position="166"/>
    </location>
</feature>
<protein>
    <submittedName>
        <fullName evidence="2">Uncharacterized protein</fullName>
    </submittedName>
</protein>
<gene>
    <name evidence="2" type="ORF">DBRI1063_LOCUS14323</name>
</gene>
<reference evidence="2" key="1">
    <citation type="submission" date="2021-01" db="EMBL/GenBank/DDBJ databases">
        <authorList>
            <person name="Corre E."/>
            <person name="Pelletier E."/>
            <person name="Niang G."/>
            <person name="Scheremetjew M."/>
            <person name="Finn R."/>
            <person name="Kale V."/>
            <person name="Holt S."/>
            <person name="Cochrane G."/>
            <person name="Meng A."/>
            <person name="Brown T."/>
            <person name="Cohen L."/>
        </authorList>
    </citation>
    <scope>NUCLEOTIDE SEQUENCE</scope>
    <source>
        <strain evidence="2">Pop2</strain>
    </source>
</reference>